<evidence type="ECO:0000256" key="4">
    <source>
        <dbReference type="ARBA" id="ARBA00023136"/>
    </source>
</evidence>
<evidence type="ECO:0000256" key="2">
    <source>
        <dbReference type="ARBA" id="ARBA00022692"/>
    </source>
</evidence>
<protein>
    <recommendedName>
        <fullName evidence="8">Inner membrane protein</fullName>
    </recommendedName>
</protein>
<dbReference type="EMBL" id="CP006664">
    <property type="protein sequence ID" value="AIJ09306.1"/>
    <property type="molecule type" value="Genomic_DNA"/>
</dbReference>
<evidence type="ECO:0000256" key="3">
    <source>
        <dbReference type="ARBA" id="ARBA00022989"/>
    </source>
</evidence>
<proteinExistence type="predicted"/>
<evidence type="ECO:0000313" key="6">
    <source>
        <dbReference type="EMBL" id="AIJ09306.1"/>
    </source>
</evidence>
<dbReference type="Proteomes" id="UP000028681">
    <property type="component" value="Chromosome"/>
</dbReference>
<accession>A0A076LN03</accession>
<dbReference type="AlphaFoldDB" id="A0A076LN03"/>
<dbReference type="Pfam" id="PF07869">
    <property type="entry name" value="DUF1656"/>
    <property type="match status" value="1"/>
</dbReference>
<dbReference type="KEGG" id="ete:ETEE_2874"/>
<reference evidence="6 7" key="1">
    <citation type="journal article" date="2012" name="PLoS ONE">
        <title>Edwardsiella comparative phylogenomics reveal the new intra/inter-species taxonomic relationships, virulence evolution and niche adaptation mechanisms.</title>
        <authorList>
            <person name="Yang M."/>
            <person name="Lv Y."/>
            <person name="Xiao J."/>
            <person name="Wu H."/>
            <person name="Zheng H."/>
            <person name="Liu Q."/>
            <person name="Zhang Y."/>
            <person name="Wang Q."/>
        </authorList>
    </citation>
    <scope>NUCLEOTIDE SEQUENCE [LARGE SCALE GENOMIC DNA]</scope>
    <source>
        <strain evidence="7">080813</strain>
    </source>
</reference>
<evidence type="ECO:0000256" key="1">
    <source>
        <dbReference type="ARBA" id="ARBA00022475"/>
    </source>
</evidence>
<keyword evidence="2 5" id="KW-0812">Transmembrane</keyword>
<evidence type="ECO:0008006" key="8">
    <source>
        <dbReference type="Google" id="ProtNLM"/>
    </source>
</evidence>
<feature type="transmembrane region" description="Helical" evidence="5">
    <location>
        <begin position="68"/>
        <end position="87"/>
    </location>
</feature>
<evidence type="ECO:0000313" key="7">
    <source>
        <dbReference type="Proteomes" id="UP000028681"/>
    </source>
</evidence>
<organism evidence="6 7">
    <name type="scientific">Edwardsiella anguillarum ET080813</name>
    <dbReference type="NCBI Taxonomy" id="667120"/>
    <lineage>
        <taxon>Bacteria</taxon>
        <taxon>Pseudomonadati</taxon>
        <taxon>Pseudomonadota</taxon>
        <taxon>Gammaproteobacteria</taxon>
        <taxon>Enterobacterales</taxon>
        <taxon>Hafniaceae</taxon>
        <taxon>Edwardsiella</taxon>
    </lineage>
</organism>
<keyword evidence="1" id="KW-1003">Cell membrane</keyword>
<dbReference type="HOGENOM" id="CLU_178515_0_0_6"/>
<gene>
    <name evidence="6" type="ORF">ETEE_2874</name>
</gene>
<evidence type="ECO:0000256" key="5">
    <source>
        <dbReference type="SAM" id="Phobius"/>
    </source>
</evidence>
<keyword evidence="4 5" id="KW-0472">Membrane</keyword>
<name>A0A076LN03_9GAMM</name>
<keyword evidence="3 5" id="KW-1133">Transmembrane helix</keyword>
<dbReference type="InterPro" id="IPR012451">
    <property type="entry name" value="DUF1656"/>
</dbReference>
<sequence length="89" mass="9796">MPRIAIDTVVMLTIMPIFPLSPLTDLVVGASLYFPPLFKAVALGLLLWLIVHRLLRAQIYGGDIWHPTLLDLSLLVICITLAFALLICG</sequence>